<keyword evidence="2" id="KW-1185">Reference proteome</keyword>
<gene>
    <name evidence="1" type="ORF">JVT61DRAFT_12571</name>
</gene>
<name>A0A8I2YDU6_9AGAM</name>
<dbReference type="Proteomes" id="UP000683000">
    <property type="component" value="Unassembled WGS sequence"/>
</dbReference>
<evidence type="ECO:0000313" key="2">
    <source>
        <dbReference type="Proteomes" id="UP000683000"/>
    </source>
</evidence>
<evidence type="ECO:0000313" key="1">
    <source>
        <dbReference type="EMBL" id="KAG6370050.1"/>
    </source>
</evidence>
<dbReference type="OrthoDB" id="2667063at2759"/>
<proteinExistence type="predicted"/>
<protein>
    <submittedName>
        <fullName evidence="1">Uncharacterized protein</fullName>
    </submittedName>
</protein>
<dbReference type="EMBL" id="JAGFBS010000058">
    <property type="protein sequence ID" value="KAG6370050.1"/>
    <property type="molecule type" value="Genomic_DNA"/>
</dbReference>
<reference evidence="1" key="1">
    <citation type="submission" date="2021-03" db="EMBL/GenBank/DDBJ databases">
        <title>Evolutionary innovations through gain and loss of genes in the ectomycorrhizal Boletales.</title>
        <authorList>
            <person name="Wu G."/>
            <person name="Miyauchi S."/>
            <person name="Morin E."/>
            <person name="Yang Z.-L."/>
            <person name="Xu J."/>
            <person name="Martin F.M."/>
        </authorList>
    </citation>
    <scope>NUCLEOTIDE SEQUENCE</scope>
    <source>
        <strain evidence="1">BR01</strain>
    </source>
</reference>
<organism evidence="1 2">
    <name type="scientific">Boletus reticuloceps</name>
    <dbReference type="NCBI Taxonomy" id="495285"/>
    <lineage>
        <taxon>Eukaryota</taxon>
        <taxon>Fungi</taxon>
        <taxon>Dikarya</taxon>
        <taxon>Basidiomycota</taxon>
        <taxon>Agaricomycotina</taxon>
        <taxon>Agaricomycetes</taxon>
        <taxon>Agaricomycetidae</taxon>
        <taxon>Boletales</taxon>
        <taxon>Boletineae</taxon>
        <taxon>Boletaceae</taxon>
        <taxon>Boletoideae</taxon>
        <taxon>Boletus</taxon>
    </lineage>
</organism>
<comment type="caution">
    <text evidence="1">The sequence shown here is derived from an EMBL/GenBank/DDBJ whole genome shotgun (WGS) entry which is preliminary data.</text>
</comment>
<sequence>MPESLRYPYLSLSYPEAVSQAIALLRSANLSEVRFCLSDGHTWIFFVLKSENGMLIYYESAARRSESRPFGDL</sequence>
<dbReference type="AlphaFoldDB" id="A0A8I2YDU6"/>
<accession>A0A8I2YDU6</accession>